<dbReference type="EMBL" id="JAUTXU010000173">
    <property type="protein sequence ID" value="KAK3701479.1"/>
    <property type="molecule type" value="Genomic_DNA"/>
</dbReference>
<dbReference type="Proteomes" id="UP001281147">
    <property type="component" value="Unassembled WGS sequence"/>
</dbReference>
<evidence type="ECO:0000313" key="1">
    <source>
        <dbReference type="EMBL" id="KAK3701479.1"/>
    </source>
</evidence>
<evidence type="ECO:0000313" key="2">
    <source>
        <dbReference type="Proteomes" id="UP001281147"/>
    </source>
</evidence>
<reference evidence="1" key="1">
    <citation type="submission" date="2023-07" db="EMBL/GenBank/DDBJ databases">
        <title>Black Yeasts Isolated from many extreme environments.</title>
        <authorList>
            <person name="Coleine C."/>
            <person name="Stajich J.E."/>
            <person name="Selbmann L."/>
        </authorList>
    </citation>
    <scope>NUCLEOTIDE SEQUENCE</scope>
    <source>
        <strain evidence="1">CCFEE 5714</strain>
    </source>
</reference>
<name>A0ACC3MQW8_9PEZI</name>
<sequence length="763" mass="86020">MSDNTAGSESTSARPGASRPSPPPLPPRQQSNSSAMSPYAEPPPTYDAVTTEDIKGPWSSQDRRTSSTQSLVPSETNVQNERRKLLLVYIHGFMGNETSFRSFPAHVHNLLTVLLKETHVVHTKVYPRYRSKNKMMFARDGLSQWLEPHADDKTDIVLLGHSMGGLLCAELVLMPPEAPASRPLKHRILGTINFDVPFLGMHPGVVKSGLASIFKSDEPPGDQWTDADEVASPSSSTAQSIGGRSDTLWSPQGSDPNYNPSFNNDVVLPMRKGWQNAWHFMNKHSGDIFKATKKLVTSHMEFGGAMANYPELKVRYGRIRALEEEDESVRKSVLKSSQPPPRVRFVNYYTASTGRTKKAESSRQELLTSANASTTSLTPSAAEDSARGRHQRVAEAIRQKSRSKSPRISLEEHSDHGVVQKVPAIPESDDENWVQAAETLTIAEPEDNNTFQSNTFQRSETMPMSEDDGSLLLPSASISTTATMPPIPDLPAAPPPLNVTYIQDPNVRKLVEKEHTRAVKSYEKAVKEREKAIKDRAKLEEKRERKSQRNAEMTSKDAQKAKERSERDTKKVGQRVEDVEEMTQSQKEELRLQQEHQRMEAEGRRMRGEKTPDEEEFMEPPWPEYGSARTPPELVPRTPPESVPVSEHLTYLRSASASDRSRSRSRSRSPDPKSQKPRKDRMFCMLPPKDSSGQRDPAWVRVFMENVDEVGAHCGLFFVDERYERLVGEIADRIEHWVKEETDARMLRAFQNEGEYDENWDLD</sequence>
<comment type="caution">
    <text evidence="1">The sequence shown here is derived from an EMBL/GenBank/DDBJ whole genome shotgun (WGS) entry which is preliminary data.</text>
</comment>
<keyword evidence="2" id="KW-1185">Reference proteome</keyword>
<protein>
    <submittedName>
        <fullName evidence="1">Uncharacterized protein</fullName>
    </submittedName>
</protein>
<organism evidence="1 2">
    <name type="scientific">Vermiconidia calcicola</name>
    <dbReference type="NCBI Taxonomy" id="1690605"/>
    <lineage>
        <taxon>Eukaryota</taxon>
        <taxon>Fungi</taxon>
        <taxon>Dikarya</taxon>
        <taxon>Ascomycota</taxon>
        <taxon>Pezizomycotina</taxon>
        <taxon>Dothideomycetes</taxon>
        <taxon>Dothideomycetidae</taxon>
        <taxon>Mycosphaerellales</taxon>
        <taxon>Extremaceae</taxon>
        <taxon>Vermiconidia</taxon>
    </lineage>
</organism>
<gene>
    <name evidence="1" type="ORF">LTR37_015453</name>
</gene>
<accession>A0ACC3MQW8</accession>
<proteinExistence type="predicted"/>